<dbReference type="Pfam" id="PF12937">
    <property type="entry name" value="F-box-like"/>
    <property type="match status" value="1"/>
</dbReference>
<evidence type="ECO:0000313" key="2">
    <source>
        <dbReference type="EMBL" id="KAG6791062.1"/>
    </source>
</evidence>
<dbReference type="SMART" id="SM00256">
    <property type="entry name" value="FBOX"/>
    <property type="match status" value="1"/>
</dbReference>
<proteinExistence type="predicted"/>
<evidence type="ECO:0000259" key="1">
    <source>
        <dbReference type="SMART" id="SM00256"/>
    </source>
</evidence>
<protein>
    <recommendedName>
        <fullName evidence="1">F-box domain-containing protein</fullName>
    </recommendedName>
</protein>
<organism evidence="2 3">
    <name type="scientific">Populus tomentosa</name>
    <name type="common">Chinese white poplar</name>
    <dbReference type="NCBI Taxonomy" id="118781"/>
    <lineage>
        <taxon>Eukaryota</taxon>
        <taxon>Viridiplantae</taxon>
        <taxon>Streptophyta</taxon>
        <taxon>Embryophyta</taxon>
        <taxon>Tracheophyta</taxon>
        <taxon>Spermatophyta</taxon>
        <taxon>Magnoliopsida</taxon>
        <taxon>eudicotyledons</taxon>
        <taxon>Gunneridae</taxon>
        <taxon>Pentapetalae</taxon>
        <taxon>rosids</taxon>
        <taxon>fabids</taxon>
        <taxon>Malpighiales</taxon>
        <taxon>Salicaceae</taxon>
        <taxon>Saliceae</taxon>
        <taxon>Populus</taxon>
    </lineage>
</organism>
<comment type="caution">
    <text evidence="2">The sequence shown here is derived from an EMBL/GenBank/DDBJ whole genome shotgun (WGS) entry which is preliminary data.</text>
</comment>
<dbReference type="InterPro" id="IPR001810">
    <property type="entry name" value="F-box_dom"/>
</dbReference>
<dbReference type="AlphaFoldDB" id="A0A8X8DFN7"/>
<dbReference type="EMBL" id="JAAWWB010000001">
    <property type="protein sequence ID" value="KAG6791062.1"/>
    <property type="molecule type" value="Genomic_DNA"/>
</dbReference>
<name>A0A8X8DFN7_POPTO</name>
<keyword evidence="3" id="KW-1185">Reference proteome</keyword>
<reference evidence="2" key="1">
    <citation type="journal article" date="2020" name="bioRxiv">
        <title>Hybrid origin of Populus tomentosa Carr. identified through genome sequencing and phylogenomic analysis.</title>
        <authorList>
            <person name="An X."/>
            <person name="Gao K."/>
            <person name="Chen Z."/>
            <person name="Li J."/>
            <person name="Yang X."/>
            <person name="Yang X."/>
            <person name="Zhou J."/>
            <person name="Guo T."/>
            <person name="Zhao T."/>
            <person name="Huang S."/>
            <person name="Miao D."/>
            <person name="Khan W.U."/>
            <person name="Rao P."/>
            <person name="Ye M."/>
            <person name="Lei B."/>
            <person name="Liao W."/>
            <person name="Wang J."/>
            <person name="Ji L."/>
            <person name="Li Y."/>
            <person name="Guo B."/>
            <person name="Mustafa N.S."/>
            <person name="Li S."/>
            <person name="Yun Q."/>
            <person name="Keller S.R."/>
            <person name="Mao J."/>
            <person name="Zhang R."/>
            <person name="Strauss S.H."/>
        </authorList>
    </citation>
    <scope>NUCLEOTIDE SEQUENCE</scope>
    <source>
        <strain evidence="2">GM15</strain>
        <tissue evidence="2">Leaf</tissue>
    </source>
</reference>
<evidence type="ECO:0000313" key="3">
    <source>
        <dbReference type="Proteomes" id="UP000886885"/>
    </source>
</evidence>
<dbReference type="OrthoDB" id="820255at2759"/>
<sequence>MKRFISAQQSHNQELTLRRSTRLADKFQKLPDELTTKIFSKLEDDPKTLIRCSAVSKKWASFVFQTVHLSFIFSCTPERSRFFPSSKLHNHISSSAIPAIMNAFSNLESIEIKLCRCPSRTPQPPYCQNFTKMNVVWTGDGSQSNTCMAFDVGLLSTIEGAKLSHRLSEEKKIATFLSSSVMDFYWTMLEHRPKSLRRVVIMSAKMEGFRSGGKVFIRYKQLSKLRDSVSNSRVNESWLEDPQNVVYWHKKDTDKEHLLQEQVWLVYHWQFILANRQFTLKELNLKKADLMEVLDGLDAAAAGGDNGTGKRRFQYQQREVPIKLEIEHLDTIVIGRDVKRLVRVEMADEELHVPIKFGVFYSRHLTHCSALSNDFAIRATSMAMDFEDATVH</sequence>
<dbReference type="PANTHER" id="PTHR31215">
    <property type="entry name" value="OS05G0510400 PROTEIN-RELATED"/>
    <property type="match status" value="1"/>
</dbReference>
<gene>
    <name evidence="2" type="ORF">POTOM_000172</name>
</gene>
<feature type="domain" description="F-box" evidence="1">
    <location>
        <begin position="30"/>
        <end position="72"/>
    </location>
</feature>
<accession>A0A8X8DFN7</accession>
<dbReference type="InterPro" id="IPR044809">
    <property type="entry name" value="AUF1-like"/>
</dbReference>
<dbReference type="Proteomes" id="UP000886885">
    <property type="component" value="Chromosome 1A"/>
</dbReference>